<proteinExistence type="predicted"/>
<protein>
    <submittedName>
        <fullName evidence="1">Uncharacterized protein</fullName>
    </submittedName>
</protein>
<name>A0A5J4QV63_9ZZZZ</name>
<organism evidence="1">
    <name type="scientific">termite gut metagenome</name>
    <dbReference type="NCBI Taxonomy" id="433724"/>
    <lineage>
        <taxon>unclassified sequences</taxon>
        <taxon>metagenomes</taxon>
        <taxon>organismal metagenomes</taxon>
    </lineage>
</organism>
<evidence type="ECO:0000313" key="1">
    <source>
        <dbReference type="EMBL" id="KAA6325696.1"/>
    </source>
</evidence>
<dbReference type="EMBL" id="SNRY01002311">
    <property type="protein sequence ID" value="KAA6325696.1"/>
    <property type="molecule type" value="Genomic_DNA"/>
</dbReference>
<dbReference type="AlphaFoldDB" id="A0A5J4QV63"/>
<reference evidence="1" key="1">
    <citation type="submission" date="2019-03" db="EMBL/GenBank/DDBJ databases">
        <title>Single cell metagenomics reveals metabolic interactions within the superorganism composed of flagellate Streblomastix strix and complex community of Bacteroidetes bacteria on its surface.</title>
        <authorList>
            <person name="Treitli S.C."/>
            <person name="Kolisko M."/>
            <person name="Husnik F."/>
            <person name="Keeling P."/>
            <person name="Hampl V."/>
        </authorList>
    </citation>
    <scope>NUCLEOTIDE SEQUENCE</scope>
    <source>
        <strain evidence="1">STM</strain>
    </source>
</reference>
<gene>
    <name evidence="1" type="ORF">EZS27_025117</name>
</gene>
<comment type="caution">
    <text evidence="1">The sequence shown here is derived from an EMBL/GenBank/DDBJ whole genome shotgun (WGS) entry which is preliminary data.</text>
</comment>
<accession>A0A5J4QV63</accession>
<sequence>MIQIKEFAQMLQDIRGKINQEFTGKITGTALSVQPESMIKKLKDKNGIYLCGGYPSCETDVNDSDNYTGKDFCILFLLEKKSSGDLTSEEELNFYADMQKVGEKIQEILLSDNQSCDYGFSTPKKIRFEWEYNLFGGWNGISLGFEIES</sequence>